<evidence type="ECO:0000259" key="1">
    <source>
        <dbReference type="Pfam" id="PF01248"/>
    </source>
</evidence>
<feature type="domain" description="Ribosomal protein eL8/eL30/eS12/Gadd45" evidence="1">
    <location>
        <begin position="5"/>
        <end position="89"/>
    </location>
</feature>
<dbReference type="SUPFAM" id="SSF55315">
    <property type="entry name" value="L30e-like"/>
    <property type="match status" value="1"/>
</dbReference>
<reference evidence="2" key="1">
    <citation type="submission" date="2020-08" db="EMBL/GenBank/DDBJ databases">
        <title>Genome public.</title>
        <authorList>
            <person name="Liu C."/>
            <person name="Sun Q."/>
        </authorList>
    </citation>
    <scope>NUCLEOTIDE SEQUENCE</scope>
    <source>
        <strain evidence="2">NSJ-31</strain>
    </source>
</reference>
<dbReference type="EMBL" id="JACRST010000002">
    <property type="protein sequence ID" value="MBC8545873.1"/>
    <property type="molecule type" value="Genomic_DNA"/>
</dbReference>
<accession>A0A926DV25</accession>
<keyword evidence="3" id="KW-1185">Reference proteome</keyword>
<name>A0A926DV25_9FIRM</name>
<protein>
    <submittedName>
        <fullName evidence="2">Ribosomal L7Ae/L30e/S12e/Gadd45 family protein</fullName>
    </submittedName>
</protein>
<organism evidence="2 3">
    <name type="scientific">Ligaoa zhengdingensis</name>
    <dbReference type="NCBI Taxonomy" id="2763658"/>
    <lineage>
        <taxon>Bacteria</taxon>
        <taxon>Bacillati</taxon>
        <taxon>Bacillota</taxon>
        <taxon>Clostridia</taxon>
        <taxon>Eubacteriales</taxon>
        <taxon>Oscillospiraceae</taxon>
        <taxon>Ligaoa</taxon>
    </lineage>
</organism>
<dbReference type="RefSeq" id="WP_249282023.1">
    <property type="nucleotide sequence ID" value="NZ_JACRST010000002.1"/>
</dbReference>
<dbReference type="Gene3D" id="3.30.1330.30">
    <property type="match status" value="1"/>
</dbReference>
<sequence length="103" mass="11338">MNRLLSTISLCKRAGKLLMGYDRVKDAVFAGKAHIVFTATDLSERSRKGVILLCEADNIDHFVLPFSMEQLEYEIGRRTGILAVTDPGLAGKLHAMLTASTEE</sequence>
<gene>
    <name evidence="2" type="ORF">H8711_02825</name>
</gene>
<dbReference type="InterPro" id="IPR004038">
    <property type="entry name" value="Ribosomal_eL8/eL30/eS12/Gad45"/>
</dbReference>
<dbReference type="Proteomes" id="UP000653127">
    <property type="component" value="Unassembled WGS sequence"/>
</dbReference>
<dbReference type="Pfam" id="PF01248">
    <property type="entry name" value="Ribosomal_L7Ae"/>
    <property type="match status" value="1"/>
</dbReference>
<comment type="caution">
    <text evidence="2">The sequence shown here is derived from an EMBL/GenBank/DDBJ whole genome shotgun (WGS) entry which is preliminary data.</text>
</comment>
<proteinExistence type="predicted"/>
<dbReference type="AlphaFoldDB" id="A0A926DV25"/>
<evidence type="ECO:0000313" key="2">
    <source>
        <dbReference type="EMBL" id="MBC8545873.1"/>
    </source>
</evidence>
<evidence type="ECO:0000313" key="3">
    <source>
        <dbReference type="Proteomes" id="UP000653127"/>
    </source>
</evidence>
<dbReference type="InterPro" id="IPR029064">
    <property type="entry name" value="Ribosomal_eL30-like_sf"/>
</dbReference>